<dbReference type="InterPro" id="IPR024548">
    <property type="entry name" value="Cu2_monoox_C"/>
</dbReference>
<dbReference type="CDD" id="cd09631">
    <property type="entry name" value="DOMON_DOH"/>
    <property type="match status" value="1"/>
</dbReference>
<name>A0ABM1C180_LIMPO</name>
<dbReference type="PROSITE" id="PS00084">
    <property type="entry name" value="CU2_MONOOXYGENASE_1"/>
    <property type="match status" value="1"/>
</dbReference>
<evidence type="ECO:0000259" key="14">
    <source>
        <dbReference type="PROSITE" id="PS50836"/>
    </source>
</evidence>
<dbReference type="PROSITE" id="PS50836">
    <property type="entry name" value="DOMON"/>
    <property type="match status" value="1"/>
</dbReference>
<feature type="signal peptide" evidence="13">
    <location>
        <begin position="1"/>
        <end position="16"/>
    </location>
</feature>
<evidence type="ECO:0000256" key="12">
    <source>
        <dbReference type="ARBA" id="ARBA00023180"/>
    </source>
</evidence>
<evidence type="ECO:0000256" key="10">
    <source>
        <dbReference type="ARBA" id="ARBA00023136"/>
    </source>
</evidence>
<feature type="chain" id="PRO_5045041471" evidence="13">
    <location>
        <begin position="17"/>
        <end position="600"/>
    </location>
</feature>
<evidence type="ECO:0000256" key="7">
    <source>
        <dbReference type="ARBA" id="ARBA00023002"/>
    </source>
</evidence>
<evidence type="ECO:0000256" key="13">
    <source>
        <dbReference type="SAM" id="SignalP"/>
    </source>
</evidence>
<gene>
    <name evidence="16" type="primary">LOC106476351</name>
</gene>
<dbReference type="RefSeq" id="XP_013792466.1">
    <property type="nucleotide sequence ID" value="XM_013937012.2"/>
</dbReference>
<dbReference type="SMART" id="SM00664">
    <property type="entry name" value="DoH"/>
    <property type="match status" value="1"/>
</dbReference>
<dbReference type="InterPro" id="IPR008977">
    <property type="entry name" value="PHM/PNGase_F_dom_sf"/>
</dbReference>
<keyword evidence="11" id="KW-1015">Disulfide bond</keyword>
<evidence type="ECO:0000256" key="6">
    <source>
        <dbReference type="ARBA" id="ARBA00022989"/>
    </source>
</evidence>
<dbReference type="PANTHER" id="PTHR10157">
    <property type="entry name" value="DOPAMINE BETA HYDROXYLASE RELATED"/>
    <property type="match status" value="1"/>
</dbReference>
<dbReference type="InterPro" id="IPR000323">
    <property type="entry name" value="Cu2_ascorb_mOase_N"/>
</dbReference>
<keyword evidence="8" id="KW-0186">Copper</keyword>
<feature type="domain" description="DOMON" evidence="14">
    <location>
        <begin position="46"/>
        <end position="164"/>
    </location>
</feature>
<accession>A0ABM1C180</accession>
<evidence type="ECO:0000313" key="16">
    <source>
        <dbReference type="RefSeq" id="XP_013792466.1"/>
    </source>
</evidence>
<dbReference type="InterPro" id="IPR028460">
    <property type="entry name" value="Tbh/DBH"/>
</dbReference>
<dbReference type="InterPro" id="IPR020611">
    <property type="entry name" value="Cu2_ascorb_mOase_CS-1"/>
</dbReference>
<comment type="cofactor">
    <cofactor evidence="1">
        <name>Cu(2+)</name>
        <dbReference type="ChEBI" id="CHEBI:29036"/>
    </cofactor>
</comment>
<keyword evidence="13" id="KW-0732">Signal</keyword>
<dbReference type="SUPFAM" id="SSF49742">
    <property type="entry name" value="PHM/PNGase F"/>
    <property type="match status" value="2"/>
</dbReference>
<dbReference type="InterPro" id="IPR014784">
    <property type="entry name" value="Cu2_ascorb_mOase-like_C"/>
</dbReference>
<dbReference type="Pfam" id="PF03712">
    <property type="entry name" value="Cu2_monoox_C"/>
    <property type="match status" value="1"/>
</dbReference>
<keyword evidence="5" id="KW-0479">Metal-binding</keyword>
<keyword evidence="4" id="KW-0812">Transmembrane</keyword>
<dbReference type="Pfam" id="PF03351">
    <property type="entry name" value="DOMON"/>
    <property type="match status" value="1"/>
</dbReference>
<evidence type="ECO:0000256" key="4">
    <source>
        <dbReference type="ARBA" id="ARBA00022692"/>
    </source>
</evidence>
<organism evidence="15 16">
    <name type="scientific">Limulus polyphemus</name>
    <name type="common">Atlantic horseshoe crab</name>
    <dbReference type="NCBI Taxonomy" id="6850"/>
    <lineage>
        <taxon>Eukaryota</taxon>
        <taxon>Metazoa</taxon>
        <taxon>Ecdysozoa</taxon>
        <taxon>Arthropoda</taxon>
        <taxon>Chelicerata</taxon>
        <taxon>Merostomata</taxon>
        <taxon>Xiphosura</taxon>
        <taxon>Limulidae</taxon>
        <taxon>Limulus</taxon>
    </lineage>
</organism>
<dbReference type="InterPro" id="IPR000945">
    <property type="entry name" value="DBH-like"/>
</dbReference>
<evidence type="ECO:0000256" key="3">
    <source>
        <dbReference type="ARBA" id="ARBA00010676"/>
    </source>
</evidence>
<keyword evidence="10" id="KW-0472">Membrane</keyword>
<keyword evidence="15" id="KW-1185">Reference proteome</keyword>
<dbReference type="Pfam" id="PF01082">
    <property type="entry name" value="Cu2_monooxygen"/>
    <property type="match status" value="1"/>
</dbReference>
<evidence type="ECO:0000256" key="11">
    <source>
        <dbReference type="ARBA" id="ARBA00023157"/>
    </source>
</evidence>
<evidence type="ECO:0000256" key="8">
    <source>
        <dbReference type="ARBA" id="ARBA00023008"/>
    </source>
</evidence>
<keyword evidence="9" id="KW-0503">Monooxygenase</keyword>
<dbReference type="InterPro" id="IPR045266">
    <property type="entry name" value="DOH_DOMON"/>
</dbReference>
<dbReference type="InterPro" id="IPR005018">
    <property type="entry name" value="DOMON_domain"/>
</dbReference>
<proteinExistence type="inferred from homology"/>
<keyword evidence="6" id="KW-1133">Transmembrane helix</keyword>
<evidence type="ECO:0000256" key="1">
    <source>
        <dbReference type="ARBA" id="ARBA00001973"/>
    </source>
</evidence>
<keyword evidence="12" id="KW-0325">Glycoprotein</keyword>
<evidence type="ECO:0000256" key="5">
    <source>
        <dbReference type="ARBA" id="ARBA00022723"/>
    </source>
</evidence>
<comment type="subcellular location">
    <subcellularLocation>
        <location evidence="2">Membrane</location>
        <topology evidence="2">Single-pass membrane protein</topology>
    </subcellularLocation>
</comment>
<evidence type="ECO:0000256" key="2">
    <source>
        <dbReference type="ARBA" id="ARBA00004167"/>
    </source>
</evidence>
<dbReference type="Gene3D" id="2.60.120.310">
    <property type="entry name" value="Copper type II, ascorbate-dependent monooxygenase, N-terminal domain"/>
    <property type="match status" value="1"/>
</dbReference>
<dbReference type="Gene3D" id="2.60.120.230">
    <property type="match status" value="1"/>
</dbReference>
<evidence type="ECO:0000256" key="9">
    <source>
        <dbReference type="ARBA" id="ARBA00023033"/>
    </source>
</evidence>
<sequence>MWERCHLIFGIALAIAQLLLPAALKEEKQVDPTTGSYFDVPLDHRDRFHLYWTINYVDREVIMEVRAYLNTNDWIGVGFSDRGNISSADLCIFWVDRQGDSHFQDVWTDEAGYISVDYHDDCSLMALRRRDHITHFVFSRRFDTCDVQDYVIEDGTTHVVYATGKGPLRRLEGLRLTKEEHDFQRVQLLKILDPPPALPESTKIFSVTNDKVQVPDLETTYWCSLHKLPDEFSDKHHIVKYETDIQHGNEPVVHHMEVFHCEVPDDLELPYWNGPCFDKSKPTILETCKRVLAAWAMGAPPFYYPEEAGLPIGGNNFSHYVMLEVHYNNPEQRDDWVDSSGMRLFYTNDLRPYDAGIIEVGLEYTDKMAIPPRQQIFELNGYCVAECTRAGLPPEGITIFASQLHTHLTGTRVLTKHSRGGVELPELNRDNHYSTHFQEIRFLKQRVQLFPGDALITTCRYNTTDRENITLGGFAISDEMCVNYMHYFPKTNLEVCKSSIDTQALQAFFGYMNEYHDEATALDSSVHENYHAIHWSQHNANFLNKLYQSAPISMQCNQSSGDRFPGYWNGVPITEILYPLPPTPRSCGDKDGKEGILSEV</sequence>
<dbReference type="InterPro" id="IPR036939">
    <property type="entry name" value="Cu2_ascorb_mOase_N_sf"/>
</dbReference>
<dbReference type="PANTHER" id="PTHR10157:SF29">
    <property type="entry name" value="DOPAMINE BETA-HYDROXYLASE"/>
    <property type="match status" value="1"/>
</dbReference>
<dbReference type="GeneID" id="106476351"/>
<keyword evidence="7" id="KW-0560">Oxidoreductase</keyword>
<dbReference type="PRINTS" id="PR00767">
    <property type="entry name" value="DBMONOXGNASE"/>
</dbReference>
<protein>
    <submittedName>
        <fullName evidence="16">Dopamine beta-hydroxylase-like</fullName>
    </submittedName>
</protein>
<comment type="similarity">
    <text evidence="3">Belongs to the copper type II ascorbate-dependent monooxygenase family.</text>
</comment>
<dbReference type="Proteomes" id="UP000694941">
    <property type="component" value="Unplaced"/>
</dbReference>
<reference evidence="16" key="1">
    <citation type="submission" date="2025-08" db="UniProtKB">
        <authorList>
            <consortium name="RefSeq"/>
        </authorList>
    </citation>
    <scope>IDENTIFICATION</scope>
    <source>
        <tissue evidence="16">Muscle</tissue>
    </source>
</reference>
<evidence type="ECO:0000313" key="15">
    <source>
        <dbReference type="Proteomes" id="UP000694941"/>
    </source>
</evidence>